<feature type="chain" id="PRO_5001829862" evidence="5">
    <location>
        <begin position="19"/>
        <end position="540"/>
    </location>
</feature>
<evidence type="ECO:0000256" key="1">
    <source>
        <dbReference type="ARBA" id="ARBA00022614"/>
    </source>
</evidence>
<dbReference type="EMBL" id="KK116484">
    <property type="protein sequence ID" value="KFM67884.1"/>
    <property type="molecule type" value="Genomic_DNA"/>
</dbReference>
<feature type="non-terminal residue" evidence="6">
    <location>
        <position position="540"/>
    </location>
</feature>
<dbReference type="OrthoDB" id="676979at2759"/>
<evidence type="ECO:0000256" key="2">
    <source>
        <dbReference type="ARBA" id="ARBA00022729"/>
    </source>
</evidence>
<sequence>MLSLLKQVLLIYFGFMNAGITCQYTKNSVSSTSQKAREIPGILTSNDFQPSFGSRLSTFYANNHHLLGKAMAYPAVSNINRSLKYRNQSQRSVPFKIFTQGEQPLDVSYRTKQSAKATSSADENKDGYPVNISSSSSLGSYRSNIPPRLNDVKYHIPKSAKKKLRKKQEEIQVISKSDEKIQNADLPNFPENDFPSVFGNIHSFPFDSQKLPIILEKQKSNPRTLEKDSGEELAFPCSCIYSQEECGCNCTGSLSYDDFQDLSKLFRSCSRFSFLLSDGDYYAFPPNLFYNVGCVQHFNLTLSNATFDYLFDPSPYTSAFGGVCFQKTGLVKLRKVSVRRAWNWTPLEQLKKPSGSTMDIEIDGCGLRRLSSDFSRVSGESLKTLSISDSELEMLGSGAFTRFEHMVQIRLPKNRLQSIHRGDLPPNPQQLQEMDLRYNRLESLEIDLFQDMPSLRIVSLAGNPIRMLSESTFGAVIGKTFLQGVSDFPLYCDCRLRWLKNSTLSQNTVVLRNLKDATCRRPPYLRGTPFKDLSKEHLIC</sequence>
<keyword evidence="2 5" id="KW-0732">Signal</keyword>
<feature type="compositionally biased region" description="Low complexity" evidence="4">
    <location>
        <begin position="133"/>
        <end position="143"/>
    </location>
</feature>
<evidence type="ECO:0000256" key="3">
    <source>
        <dbReference type="ARBA" id="ARBA00022737"/>
    </source>
</evidence>
<feature type="region of interest" description="Disordered" evidence="4">
    <location>
        <begin position="111"/>
        <end position="144"/>
    </location>
</feature>
<organism evidence="6 7">
    <name type="scientific">Stegodyphus mimosarum</name>
    <name type="common">African social velvet spider</name>
    <dbReference type="NCBI Taxonomy" id="407821"/>
    <lineage>
        <taxon>Eukaryota</taxon>
        <taxon>Metazoa</taxon>
        <taxon>Ecdysozoa</taxon>
        <taxon>Arthropoda</taxon>
        <taxon>Chelicerata</taxon>
        <taxon>Arachnida</taxon>
        <taxon>Araneae</taxon>
        <taxon>Araneomorphae</taxon>
        <taxon>Entelegynae</taxon>
        <taxon>Eresoidea</taxon>
        <taxon>Eresidae</taxon>
        <taxon>Stegodyphus</taxon>
    </lineage>
</organism>
<dbReference type="InterPro" id="IPR032675">
    <property type="entry name" value="LRR_dom_sf"/>
</dbReference>
<dbReference type="Gene3D" id="3.80.10.10">
    <property type="entry name" value="Ribonuclease Inhibitor"/>
    <property type="match status" value="1"/>
</dbReference>
<dbReference type="GO" id="GO:0005886">
    <property type="term" value="C:plasma membrane"/>
    <property type="evidence" value="ECO:0007669"/>
    <property type="project" value="TreeGrafter"/>
</dbReference>
<keyword evidence="3" id="KW-0677">Repeat</keyword>
<dbReference type="SMART" id="SM00369">
    <property type="entry name" value="LRR_TYP"/>
    <property type="match status" value="3"/>
</dbReference>
<keyword evidence="7" id="KW-1185">Reference proteome</keyword>
<dbReference type="Pfam" id="PF13855">
    <property type="entry name" value="LRR_8"/>
    <property type="match status" value="1"/>
</dbReference>
<gene>
    <name evidence="6" type="ORF">X975_15318</name>
</gene>
<proteinExistence type="predicted"/>
<dbReference type="SUPFAM" id="SSF52058">
    <property type="entry name" value="L domain-like"/>
    <property type="match status" value="1"/>
</dbReference>
<feature type="compositionally biased region" description="Polar residues" evidence="4">
    <location>
        <begin position="111"/>
        <end position="121"/>
    </location>
</feature>
<reference evidence="6 7" key="1">
    <citation type="submission" date="2013-11" db="EMBL/GenBank/DDBJ databases">
        <title>Genome sequencing of Stegodyphus mimosarum.</title>
        <authorList>
            <person name="Bechsgaard J."/>
        </authorList>
    </citation>
    <scope>NUCLEOTIDE SEQUENCE [LARGE SCALE GENOMIC DNA]</scope>
</reference>
<keyword evidence="1" id="KW-0433">Leucine-rich repeat</keyword>
<dbReference type="AlphaFoldDB" id="A0A087TRZ5"/>
<feature type="signal peptide" evidence="5">
    <location>
        <begin position="1"/>
        <end position="18"/>
    </location>
</feature>
<evidence type="ECO:0000256" key="5">
    <source>
        <dbReference type="SAM" id="SignalP"/>
    </source>
</evidence>
<dbReference type="PANTHER" id="PTHR24369">
    <property type="entry name" value="ANTIGEN BSP, PUTATIVE-RELATED"/>
    <property type="match status" value="1"/>
</dbReference>
<accession>A0A087TRZ5</accession>
<evidence type="ECO:0000313" key="7">
    <source>
        <dbReference type="Proteomes" id="UP000054359"/>
    </source>
</evidence>
<dbReference type="InterPro" id="IPR001611">
    <property type="entry name" value="Leu-rich_rpt"/>
</dbReference>
<dbReference type="PANTHER" id="PTHR24369:SF210">
    <property type="entry name" value="CHAOPTIN-RELATED"/>
    <property type="match status" value="1"/>
</dbReference>
<name>A0A087TRZ5_STEMI</name>
<dbReference type="InterPro" id="IPR050541">
    <property type="entry name" value="LRR_TM_domain-containing"/>
</dbReference>
<dbReference type="InterPro" id="IPR003591">
    <property type="entry name" value="Leu-rich_rpt_typical-subtyp"/>
</dbReference>
<dbReference type="Proteomes" id="UP000054359">
    <property type="component" value="Unassembled WGS sequence"/>
</dbReference>
<evidence type="ECO:0000313" key="6">
    <source>
        <dbReference type="EMBL" id="KFM67884.1"/>
    </source>
</evidence>
<evidence type="ECO:0000256" key="4">
    <source>
        <dbReference type="SAM" id="MobiDB-lite"/>
    </source>
</evidence>
<dbReference type="STRING" id="407821.A0A087TRZ5"/>
<protein>
    <submittedName>
        <fullName evidence="6">Immunoglobulin superfamily containing leucine-rich repeat protein</fullName>
    </submittedName>
</protein>